<gene>
    <name evidence="1" type="ORF">DYE49_10015</name>
</gene>
<evidence type="ECO:0000313" key="1">
    <source>
        <dbReference type="EMBL" id="QOS41264.1"/>
    </source>
</evidence>
<protein>
    <submittedName>
        <fullName evidence="1">Uncharacterized protein</fullName>
    </submittedName>
</protein>
<accession>A0A7M1XNK2</accession>
<proteinExistence type="predicted"/>
<dbReference type="Proteomes" id="UP000593591">
    <property type="component" value="Chromosome"/>
</dbReference>
<dbReference type="KEGG" id="trc:DYE49_10015"/>
<name>A0A7M1XNK2_9SPIR</name>
<sequence>MERLISVIPESEDMIRENQKKWDESLDLSYELVFDKVNLNAVGREDFIGSFSSGRITQYRERAKYYLCLFYTIKDQKSEDGCYTDTHKTELAK</sequence>
<evidence type="ECO:0000313" key="2">
    <source>
        <dbReference type="Proteomes" id="UP000593591"/>
    </source>
</evidence>
<dbReference type="AlphaFoldDB" id="A0A7M1XNK2"/>
<reference evidence="1 2" key="1">
    <citation type="submission" date="2018-08" db="EMBL/GenBank/DDBJ databases">
        <title>The first complete genome of Treponema rectale (CHPAT), a commensal spirochete of the bovine rectum.</title>
        <authorList>
            <person name="Staton G.J."/>
            <person name="Clegg S.R."/>
            <person name="Carter S.D."/>
            <person name="Radford A.D."/>
            <person name="Darby A."/>
            <person name="Hall N."/>
            <person name="Birtles R.J."/>
            <person name="Evans N.J."/>
        </authorList>
    </citation>
    <scope>NUCLEOTIDE SEQUENCE [LARGE SCALE GENOMIC DNA]</scope>
    <source>
        <strain evidence="1 2">CHPA</strain>
    </source>
</reference>
<organism evidence="1 2">
    <name type="scientific">Treponema rectale</name>
    <dbReference type="NCBI Taxonomy" id="744512"/>
    <lineage>
        <taxon>Bacteria</taxon>
        <taxon>Pseudomonadati</taxon>
        <taxon>Spirochaetota</taxon>
        <taxon>Spirochaetia</taxon>
        <taxon>Spirochaetales</taxon>
        <taxon>Treponemataceae</taxon>
        <taxon>Treponema</taxon>
    </lineage>
</organism>
<dbReference type="EMBL" id="CP031517">
    <property type="protein sequence ID" value="QOS41264.1"/>
    <property type="molecule type" value="Genomic_DNA"/>
</dbReference>